<evidence type="ECO:0000259" key="7">
    <source>
        <dbReference type="PROSITE" id="PS50109"/>
    </source>
</evidence>
<dbReference type="InterPro" id="IPR003594">
    <property type="entry name" value="HATPase_dom"/>
</dbReference>
<proteinExistence type="predicted"/>
<protein>
    <recommendedName>
        <fullName evidence="2">histidine kinase</fullName>
        <ecNumber evidence="2">2.7.13.3</ecNumber>
    </recommendedName>
</protein>
<dbReference type="SMART" id="SM00091">
    <property type="entry name" value="PAS"/>
    <property type="match status" value="2"/>
</dbReference>
<dbReference type="Gene3D" id="3.30.450.20">
    <property type="entry name" value="PAS domain"/>
    <property type="match status" value="1"/>
</dbReference>
<dbReference type="SUPFAM" id="SSF52172">
    <property type="entry name" value="CheY-like"/>
    <property type="match status" value="1"/>
</dbReference>
<evidence type="ECO:0000256" key="1">
    <source>
        <dbReference type="ARBA" id="ARBA00000085"/>
    </source>
</evidence>
<evidence type="ECO:0000256" key="6">
    <source>
        <dbReference type="SAM" id="Phobius"/>
    </source>
</evidence>
<dbReference type="Proteomes" id="UP000058074">
    <property type="component" value="Chromosome"/>
</dbReference>
<feature type="region of interest" description="Disordered" evidence="5">
    <location>
        <begin position="1"/>
        <end position="21"/>
    </location>
</feature>
<evidence type="ECO:0000313" key="11">
    <source>
        <dbReference type="Proteomes" id="UP000058074"/>
    </source>
</evidence>
<keyword evidence="6" id="KW-0472">Membrane</keyword>
<dbReference type="KEGG" id="smag:AN936_11755"/>
<feature type="domain" description="Response regulatory" evidence="8">
    <location>
        <begin position="693"/>
        <end position="807"/>
    </location>
</feature>
<dbReference type="Gene3D" id="1.10.287.130">
    <property type="match status" value="1"/>
</dbReference>
<dbReference type="PROSITE" id="PS50110">
    <property type="entry name" value="RESPONSE_REGULATORY"/>
    <property type="match status" value="1"/>
</dbReference>
<evidence type="ECO:0000256" key="5">
    <source>
        <dbReference type="SAM" id="MobiDB-lite"/>
    </source>
</evidence>
<dbReference type="SUPFAM" id="SSF55785">
    <property type="entry name" value="PYP-like sensor domain (PAS domain)"/>
    <property type="match status" value="1"/>
</dbReference>
<dbReference type="SMART" id="SM00388">
    <property type="entry name" value="HisKA"/>
    <property type="match status" value="1"/>
</dbReference>
<comment type="catalytic activity">
    <reaction evidence="1">
        <text>ATP + protein L-histidine = ADP + protein N-phospho-L-histidine.</text>
        <dbReference type="EC" id="2.7.13.3"/>
    </reaction>
</comment>
<evidence type="ECO:0000256" key="3">
    <source>
        <dbReference type="ARBA" id="ARBA00022553"/>
    </source>
</evidence>
<dbReference type="Gene3D" id="3.40.50.2300">
    <property type="match status" value="1"/>
</dbReference>
<dbReference type="PANTHER" id="PTHR43065">
    <property type="entry name" value="SENSOR HISTIDINE KINASE"/>
    <property type="match status" value="1"/>
</dbReference>
<keyword evidence="6" id="KW-1133">Transmembrane helix</keyword>
<dbReference type="GO" id="GO:0000155">
    <property type="term" value="F:phosphorelay sensor kinase activity"/>
    <property type="evidence" value="ECO:0007669"/>
    <property type="project" value="InterPro"/>
</dbReference>
<dbReference type="AlphaFoldDB" id="A0A0N9UYS8"/>
<keyword evidence="3 4" id="KW-0597">Phosphoprotein</keyword>
<organism evidence="10 11">
    <name type="scientific">Sphingopyxis macrogoltabida</name>
    <name type="common">Sphingomonas macrogoltabidus</name>
    <dbReference type="NCBI Taxonomy" id="33050"/>
    <lineage>
        <taxon>Bacteria</taxon>
        <taxon>Pseudomonadati</taxon>
        <taxon>Pseudomonadota</taxon>
        <taxon>Alphaproteobacteria</taxon>
        <taxon>Sphingomonadales</taxon>
        <taxon>Sphingomonadaceae</taxon>
        <taxon>Sphingopyxis</taxon>
    </lineage>
</organism>
<dbReference type="EMBL" id="CP012700">
    <property type="protein sequence ID" value="ALH81016.1"/>
    <property type="molecule type" value="Genomic_DNA"/>
</dbReference>
<feature type="modified residue" description="4-aspartylphosphate" evidence="4">
    <location>
        <position position="743"/>
    </location>
</feature>
<feature type="domain" description="Histidine kinase" evidence="7">
    <location>
        <begin position="446"/>
        <end position="669"/>
    </location>
</feature>
<dbReference type="SUPFAM" id="SSF55874">
    <property type="entry name" value="ATPase domain of HSP90 chaperone/DNA topoisomerase II/histidine kinase"/>
    <property type="match status" value="1"/>
</dbReference>
<dbReference type="InterPro" id="IPR005467">
    <property type="entry name" value="His_kinase_dom"/>
</dbReference>
<dbReference type="Gene3D" id="3.30.565.10">
    <property type="entry name" value="Histidine kinase-like ATPase, C-terminal domain"/>
    <property type="match status" value="1"/>
</dbReference>
<accession>A0A0N9UYS8</accession>
<dbReference type="InterPro" id="IPR036890">
    <property type="entry name" value="HATPase_C_sf"/>
</dbReference>
<dbReference type="SMART" id="SM00448">
    <property type="entry name" value="REC"/>
    <property type="match status" value="1"/>
</dbReference>
<keyword evidence="10" id="KW-0418">Kinase</keyword>
<dbReference type="InterPro" id="IPR001789">
    <property type="entry name" value="Sig_transdc_resp-reg_receiver"/>
</dbReference>
<dbReference type="Pfam" id="PF00512">
    <property type="entry name" value="HisKA"/>
    <property type="match status" value="1"/>
</dbReference>
<evidence type="ECO:0000313" key="10">
    <source>
        <dbReference type="EMBL" id="ALH81016.1"/>
    </source>
</evidence>
<dbReference type="CDD" id="cd00082">
    <property type="entry name" value="HisKA"/>
    <property type="match status" value="1"/>
</dbReference>
<dbReference type="InterPro" id="IPR003661">
    <property type="entry name" value="HisK_dim/P_dom"/>
</dbReference>
<name>A0A0N9UYS8_SPHMC</name>
<dbReference type="SUPFAM" id="SSF47384">
    <property type="entry name" value="Homodimeric domain of signal transducing histidine kinase"/>
    <property type="match status" value="1"/>
</dbReference>
<dbReference type="InterPro" id="IPR004358">
    <property type="entry name" value="Sig_transdc_His_kin-like_C"/>
</dbReference>
<dbReference type="CDD" id="cd00130">
    <property type="entry name" value="PAS"/>
    <property type="match status" value="1"/>
</dbReference>
<gene>
    <name evidence="10" type="ORF">AN936_11755</name>
</gene>
<dbReference type="InterPro" id="IPR035965">
    <property type="entry name" value="PAS-like_dom_sf"/>
</dbReference>
<dbReference type="FunFam" id="1.10.287.130:FF:000037">
    <property type="entry name" value="Hybrid sensor histidine kinase/response regulator"/>
    <property type="match status" value="1"/>
</dbReference>
<keyword evidence="10" id="KW-0808">Transferase</keyword>
<evidence type="ECO:0000259" key="9">
    <source>
        <dbReference type="PROSITE" id="PS50112"/>
    </source>
</evidence>
<dbReference type="Pfam" id="PF00072">
    <property type="entry name" value="Response_reg"/>
    <property type="match status" value="1"/>
</dbReference>
<feature type="domain" description="PAS" evidence="9">
    <location>
        <begin position="312"/>
        <end position="381"/>
    </location>
</feature>
<dbReference type="PRINTS" id="PR00344">
    <property type="entry name" value="BCTRLSENSOR"/>
</dbReference>
<reference evidence="10 11" key="1">
    <citation type="journal article" date="2015" name="Genome Announc.">
        <title>Complete Genome Sequence of Polypropylene Glycol- and Polyethylene Glycol-Degrading Sphingopyxis macrogoltabida Strain EY-1.</title>
        <authorList>
            <person name="Ohtsubo Y."/>
            <person name="Nagata Y."/>
            <person name="Numata M."/>
            <person name="Tsuchikane K."/>
            <person name="Hosoyama A."/>
            <person name="Yamazoe A."/>
            <person name="Tsuda M."/>
            <person name="Fujita N."/>
            <person name="Kawai F."/>
        </authorList>
    </citation>
    <scope>NUCLEOTIDE SEQUENCE [LARGE SCALE GENOMIC DNA]</scope>
    <source>
        <strain evidence="10 11">EY-1</strain>
    </source>
</reference>
<sequence>MSLTAQSLPAAEEDFSREAGPGGPLLVPPTLSRIDYAMLGALALLSVALLFWVTGNAPLAAGFLAGLAIAVGGVVLARRLFPVAAAGEAPLPDWTMLRAAVNHDDVAIAVTDRAGRLVCANDLFATWFGGFITPPGLPVDGRGAELLKNAGRAAWRDGEGRVDDLAVGPLQLRAQVTRTGQAEDYLVWRFAALERLDLVSEIVRHLDGPAGRTLGQAGVMAALVSAEGRLRVANQAFLLRALGEGDVTHYAGRDVAPMLRLDDGGSLYFAREGDRATPVRMLQIPLAPADSHTPMLLAMLDEEMGPTDRGTAQGYVETLLSLLPFGLAMVDRDGRFLYMNRAFLRAAGLAEGKMLRYPGDLVVGEDKGPLADMIRRHSSGQQVGGDLSIRLAGQSDEPVSMRVVGVRGLGEAAVLLSLKDSSEESRLKRQVAQASKMQAVGQLAGGVAHDFNNILTAVLGACDLMLMRHTPGDSDYDDIQQIRSNANRAASLTRQLLAFSRQQTLRPQILQLPDVISEVSHLLKRLIGDTVKLSVHHGRGLGAVRADPGQLEQVIINLAVNARDAMPGGGTLTIETYPVSAAEARQMGSEIMPPADYSALKVSDTGTGIAADVLPKIFEPFFTTKDVGKGTGLGLSTVYGIIKQSAGFIFADSKPGQGTSFTIYLPVHRAEGDAPVVAAPPPKPKKSQWGTGTILLVEDEDMVRAVAERALVRAGYTVVTASQGEEGLERFGQMDKVDLIVSDVVMPTMDGPAMVRAMRAKRPALPVLFMSGYAEEQLRQSIDIDDVAFLPKPFSVAQLTEAVSAALDDAAHRVSDAG</sequence>
<dbReference type="InterPro" id="IPR013656">
    <property type="entry name" value="PAS_4"/>
</dbReference>
<dbReference type="PANTHER" id="PTHR43065:SF42">
    <property type="entry name" value="TWO-COMPONENT SENSOR PPRA"/>
    <property type="match status" value="1"/>
</dbReference>
<feature type="transmembrane region" description="Helical" evidence="6">
    <location>
        <begin position="59"/>
        <end position="77"/>
    </location>
</feature>
<evidence type="ECO:0000259" key="8">
    <source>
        <dbReference type="PROSITE" id="PS50110"/>
    </source>
</evidence>
<dbReference type="InterPro" id="IPR000014">
    <property type="entry name" value="PAS"/>
</dbReference>
<feature type="transmembrane region" description="Helical" evidence="6">
    <location>
        <begin position="36"/>
        <end position="53"/>
    </location>
</feature>
<dbReference type="Pfam" id="PF02518">
    <property type="entry name" value="HATPase_c"/>
    <property type="match status" value="1"/>
</dbReference>
<dbReference type="PROSITE" id="PS50109">
    <property type="entry name" value="HIS_KIN"/>
    <property type="match status" value="1"/>
</dbReference>
<dbReference type="Pfam" id="PF08448">
    <property type="entry name" value="PAS_4"/>
    <property type="match status" value="1"/>
</dbReference>
<dbReference type="InterPro" id="IPR011006">
    <property type="entry name" value="CheY-like_superfamily"/>
</dbReference>
<evidence type="ECO:0000256" key="4">
    <source>
        <dbReference type="PROSITE-ProRule" id="PRU00169"/>
    </source>
</evidence>
<dbReference type="EC" id="2.7.13.3" evidence="2"/>
<dbReference type="PROSITE" id="PS50112">
    <property type="entry name" value="PAS"/>
    <property type="match status" value="1"/>
</dbReference>
<keyword evidence="6" id="KW-0812">Transmembrane</keyword>
<evidence type="ECO:0000256" key="2">
    <source>
        <dbReference type="ARBA" id="ARBA00012438"/>
    </source>
</evidence>
<dbReference type="PATRIC" id="fig|33050.5.peg.2431"/>
<dbReference type="InterPro" id="IPR036097">
    <property type="entry name" value="HisK_dim/P_sf"/>
</dbReference>
<dbReference type="SMART" id="SM00387">
    <property type="entry name" value="HATPase_c"/>
    <property type="match status" value="1"/>
</dbReference>